<protein>
    <submittedName>
        <fullName evidence="1">SAM-dependent methyltransferase</fullName>
        <ecNumber evidence="1">2.1.1.-</ecNumber>
    </submittedName>
</protein>
<accession>A0ABV6XAR1</accession>
<proteinExistence type="predicted"/>
<gene>
    <name evidence="1" type="ORF">ACEZDB_32405</name>
</gene>
<dbReference type="CDD" id="cd02440">
    <property type="entry name" value="AdoMet_MTases"/>
    <property type="match status" value="1"/>
</dbReference>
<name>A0ABV6XAR1_9ACTN</name>
<dbReference type="Gene3D" id="3.40.50.150">
    <property type="entry name" value="Vaccinia Virus protein VP39"/>
    <property type="match status" value="1"/>
</dbReference>
<dbReference type="Pfam" id="PF04672">
    <property type="entry name" value="Methyltransf_19"/>
    <property type="match status" value="1"/>
</dbReference>
<dbReference type="Proteomes" id="UP001592530">
    <property type="component" value="Unassembled WGS sequence"/>
</dbReference>
<dbReference type="InterPro" id="IPR006764">
    <property type="entry name" value="SAM_dep_MeTrfase_SAV2177_type"/>
</dbReference>
<dbReference type="EMBL" id="JBHEZY010000018">
    <property type="protein sequence ID" value="MFC1435353.1"/>
    <property type="molecule type" value="Genomic_DNA"/>
</dbReference>
<sequence length="273" mass="29717">MTGSPEERWTPPTVDWDSANPARMYDYFLGGKDNFPVDRQAADKVLAVYPSLRNTAVANRGFLLRGVRRMAEEGIAQFLDIGSGYPTSPNVHEVAQSVAPSARVVYVDNDPVVLVHARAKITSSPEGVTGYVLGDLRDPADILAAPPVQQVLDLNQPVGLILAAVLHFLPDDMHPLRAVQHLIEVVAPGSYVLMSHITADFAKDETFGRLAAAYSSTAIAGQARTRREFEQFFEGLELVAPGITLVQHWLPEAEVPPPPDDLMPCYGALARKP</sequence>
<dbReference type="GO" id="GO:0032259">
    <property type="term" value="P:methylation"/>
    <property type="evidence" value="ECO:0007669"/>
    <property type="project" value="UniProtKB-KW"/>
</dbReference>
<organism evidence="1 2">
    <name type="scientific">Streptacidiphilus alkalitolerans</name>
    <dbReference type="NCBI Taxonomy" id="3342712"/>
    <lineage>
        <taxon>Bacteria</taxon>
        <taxon>Bacillati</taxon>
        <taxon>Actinomycetota</taxon>
        <taxon>Actinomycetes</taxon>
        <taxon>Kitasatosporales</taxon>
        <taxon>Streptomycetaceae</taxon>
        <taxon>Streptacidiphilus</taxon>
    </lineage>
</organism>
<dbReference type="EC" id="2.1.1.-" evidence="1"/>
<dbReference type="RefSeq" id="WP_380558357.1">
    <property type="nucleotide sequence ID" value="NZ_JBHEZY010000018.1"/>
</dbReference>
<evidence type="ECO:0000313" key="1">
    <source>
        <dbReference type="EMBL" id="MFC1435353.1"/>
    </source>
</evidence>
<keyword evidence="1" id="KW-0489">Methyltransferase</keyword>
<reference evidence="1 2" key="1">
    <citation type="submission" date="2024-09" db="EMBL/GenBank/DDBJ databases">
        <authorList>
            <person name="Lee S.D."/>
        </authorList>
    </citation>
    <scope>NUCLEOTIDE SEQUENCE [LARGE SCALE GENOMIC DNA]</scope>
    <source>
        <strain evidence="1 2">N1-3</strain>
    </source>
</reference>
<dbReference type="SUPFAM" id="SSF53335">
    <property type="entry name" value="S-adenosyl-L-methionine-dependent methyltransferases"/>
    <property type="match status" value="1"/>
</dbReference>
<evidence type="ECO:0000313" key="2">
    <source>
        <dbReference type="Proteomes" id="UP001592530"/>
    </source>
</evidence>
<dbReference type="GO" id="GO:0008168">
    <property type="term" value="F:methyltransferase activity"/>
    <property type="evidence" value="ECO:0007669"/>
    <property type="project" value="UniProtKB-KW"/>
</dbReference>
<dbReference type="PIRSF" id="PIRSF017393">
    <property type="entry name" value="MTase_SAV2177"/>
    <property type="match status" value="1"/>
</dbReference>
<dbReference type="InterPro" id="IPR029063">
    <property type="entry name" value="SAM-dependent_MTases_sf"/>
</dbReference>
<keyword evidence="1" id="KW-0808">Transferase</keyword>
<comment type="caution">
    <text evidence="1">The sequence shown here is derived from an EMBL/GenBank/DDBJ whole genome shotgun (WGS) entry which is preliminary data.</text>
</comment>